<dbReference type="Proteomes" id="UP000825051">
    <property type="component" value="Chromosome"/>
</dbReference>
<proteinExistence type="predicted"/>
<accession>A0A8F9XHI7</accession>
<keyword evidence="2" id="KW-1185">Reference proteome</keyword>
<evidence type="ECO:0000313" key="2">
    <source>
        <dbReference type="Proteomes" id="UP000825051"/>
    </source>
</evidence>
<reference evidence="1" key="1">
    <citation type="submission" date="2021-08" db="EMBL/GenBank/DDBJ databases">
        <title>Genome of a novel bacterium of the phylum Verrucomicrobia, Oleiharenicola sp. KSB-15.</title>
        <authorList>
            <person name="Chung J.-H."/>
            <person name="Ahn J.-H."/>
            <person name="Yoon Y."/>
            <person name="Kim D.-Y."/>
            <person name="An S.-H."/>
            <person name="Park I."/>
            <person name="Yeon J."/>
        </authorList>
    </citation>
    <scope>NUCLEOTIDE SEQUENCE</scope>
    <source>
        <strain evidence="1">KSB-15</strain>
    </source>
</reference>
<evidence type="ECO:0000313" key="1">
    <source>
        <dbReference type="EMBL" id="QYM80287.1"/>
    </source>
</evidence>
<dbReference type="RefSeq" id="WP_220165252.1">
    <property type="nucleotide sequence ID" value="NZ_CP080507.1"/>
</dbReference>
<sequence length="181" mass="19698">MPFLATTDLLNAVKTALASIGLPGGQPEEKLFERVEFHENKRLKEALTQLVVTEQRVAIIVPGGHAFTNVKEGRTIRSMRRSTFDILIADRDWADNGQQAVFGGPDAIGVLTMGDLVVDHFAQNPQLGLAYVALQVEDGASITLADDEVKDSPGRECFVLAYSTPSGERVIRPTQPWAEPA</sequence>
<dbReference type="KEGG" id="ole:K0B96_06640"/>
<name>A0A8F9XHI7_9BACT</name>
<organism evidence="1 2">
    <name type="scientific">Horticoccus luteus</name>
    <dbReference type="NCBI Taxonomy" id="2862869"/>
    <lineage>
        <taxon>Bacteria</taxon>
        <taxon>Pseudomonadati</taxon>
        <taxon>Verrucomicrobiota</taxon>
        <taxon>Opitutia</taxon>
        <taxon>Opitutales</taxon>
        <taxon>Opitutaceae</taxon>
        <taxon>Horticoccus</taxon>
    </lineage>
</organism>
<dbReference type="EMBL" id="CP080507">
    <property type="protein sequence ID" value="QYM80287.1"/>
    <property type="molecule type" value="Genomic_DNA"/>
</dbReference>
<dbReference type="AlphaFoldDB" id="A0A8F9XHI7"/>
<gene>
    <name evidence="1" type="ORF">K0B96_06640</name>
</gene>
<protein>
    <submittedName>
        <fullName evidence="1">Uncharacterized protein</fullName>
    </submittedName>
</protein>